<dbReference type="GO" id="GO:0005507">
    <property type="term" value="F:copper ion binding"/>
    <property type="evidence" value="ECO:0007669"/>
    <property type="project" value="InterPro"/>
</dbReference>
<dbReference type="Gene3D" id="2.60.40.420">
    <property type="entry name" value="Cupredoxins - blue copper proteins"/>
    <property type="match status" value="3"/>
</dbReference>
<dbReference type="InterPro" id="IPR011706">
    <property type="entry name" value="Cu-oxidase_C"/>
</dbReference>
<dbReference type="Proteomes" id="UP000287798">
    <property type="component" value="Unassembled WGS sequence"/>
</dbReference>
<dbReference type="InterPro" id="IPR045087">
    <property type="entry name" value="Cu-oxidase_fam"/>
</dbReference>
<keyword evidence="1" id="KW-0732">Signal</keyword>
<organism evidence="3 4">
    <name type="scientific">Thiohalobacter thiocyanaticus</name>
    <dbReference type="NCBI Taxonomy" id="585455"/>
    <lineage>
        <taxon>Bacteria</taxon>
        <taxon>Pseudomonadati</taxon>
        <taxon>Pseudomonadota</taxon>
        <taxon>Gammaproteobacteria</taxon>
        <taxon>Thiohalobacterales</taxon>
        <taxon>Thiohalobacteraceae</taxon>
        <taxon>Thiohalobacter</taxon>
    </lineage>
</organism>
<dbReference type="OrthoDB" id="9757546at2"/>
<evidence type="ECO:0000313" key="3">
    <source>
        <dbReference type="EMBL" id="RRQ21135.1"/>
    </source>
</evidence>
<dbReference type="RefSeq" id="WP_125180352.1">
    <property type="nucleotide sequence ID" value="NZ_QZMU01000001.1"/>
</dbReference>
<dbReference type="Pfam" id="PF07731">
    <property type="entry name" value="Cu-oxidase_2"/>
    <property type="match status" value="1"/>
</dbReference>
<keyword evidence="4" id="KW-1185">Reference proteome</keyword>
<gene>
    <name evidence="3" type="ORF">D6C00_03610</name>
</gene>
<feature type="chain" id="PRO_5019417892" evidence="1">
    <location>
        <begin position="36"/>
        <end position="658"/>
    </location>
</feature>
<reference evidence="3 4" key="1">
    <citation type="journal article" date="2010" name="Int. J. Syst. Evol. Microbiol.">
        <title>Thiohalobacter thiocyanaticus gen. nov., sp. nov., a moderately halophilic, sulfur-oxidizing gammaproteobacterium from hypersaline lakes, that utilizes thiocyanate.</title>
        <authorList>
            <person name="Sorokin D.Y."/>
            <person name="Kovaleva O.L."/>
            <person name="Tourova T.P."/>
            <person name="Muyzer G."/>
        </authorList>
    </citation>
    <scope>NUCLEOTIDE SEQUENCE [LARGE SCALE GENOMIC DNA]</scope>
    <source>
        <strain evidence="3 4">Hrh1</strain>
    </source>
</reference>
<comment type="caution">
    <text evidence="3">The sequence shown here is derived from an EMBL/GenBank/DDBJ whole genome shotgun (WGS) entry which is preliminary data.</text>
</comment>
<proteinExistence type="predicted"/>
<dbReference type="PANTHER" id="PTHR48267">
    <property type="entry name" value="CUPREDOXIN SUPERFAMILY PROTEIN"/>
    <property type="match status" value="1"/>
</dbReference>
<dbReference type="PANTHER" id="PTHR48267:SF1">
    <property type="entry name" value="BILIRUBIN OXIDASE"/>
    <property type="match status" value="1"/>
</dbReference>
<feature type="signal peptide" evidence="1">
    <location>
        <begin position="1"/>
        <end position="35"/>
    </location>
</feature>
<dbReference type="SUPFAM" id="SSF49503">
    <property type="entry name" value="Cupredoxins"/>
    <property type="match status" value="3"/>
</dbReference>
<accession>A0A426QH95</accession>
<dbReference type="EMBL" id="QZMU01000001">
    <property type="protein sequence ID" value="RRQ21135.1"/>
    <property type="molecule type" value="Genomic_DNA"/>
</dbReference>
<evidence type="ECO:0000259" key="2">
    <source>
        <dbReference type="Pfam" id="PF07731"/>
    </source>
</evidence>
<name>A0A426QH95_9GAMM</name>
<feature type="domain" description="Plastocyanin-like" evidence="2">
    <location>
        <begin position="520"/>
        <end position="655"/>
    </location>
</feature>
<sequence length="658" mass="72378">MHRRDFLALSVKSLMAAGLSSSIPAALLRAGNSHAAILAAGLSDPAGQPLFTHSVPNALSGGFKYVPKNNRLRIQMAQATQMTGLLGADGVTPVPTPVWGYGELGQDVTWPGRTIEIDTADDPLEITWANQLHNVPHLLPVDTSLHWAYSMHGYGRNSIGRNGVPVVPHVHGGHNDSPFDGNPEYFFSPAWAVRGPRWESRKYYYGGPDWNQVAGMNWYHDHALGITRLNVYAGLAGFFAVRDAADTGRPDNPPGLPADPYELGYAMQDRMFRSSGELFYPAFPGDPFYADFITDEGAYLPDDRFPGGGPTALAEFFGDHMLVNGVIWPKASVESRQYRVRLLNGTDSRFMRLRLKVIPGGAGNPTATDPAAGYPLPFYVIGSDQSLRATAVRIDEIDFAPGERLDLIVDFKEVPAGTRVIVENLLGDAPFGGELPAAEDLFPNRRTDRVMAFDVELPFNSSRPDTQIMDGSHLGGGVNVADAVRTRRLALFEGTDEYGRLQPLLGTAEPVTDVQGNTVNGTLAWHQPITENPGLGDTEIWELYNATGDAHPIHVHLVHFEVMNRQRFRADLVEQPVEQHNGSQGSGFRLENIKTIGRENAPAASEQTRRDMVMALPGEVTRIRMTFDKPGRYVWHCHILSHEDHEMMRPFHVGPGPY</sequence>
<dbReference type="CDD" id="cd13891">
    <property type="entry name" value="CuRO_3_CotA_like"/>
    <property type="match status" value="1"/>
</dbReference>
<evidence type="ECO:0000313" key="4">
    <source>
        <dbReference type="Proteomes" id="UP000287798"/>
    </source>
</evidence>
<dbReference type="GO" id="GO:0016491">
    <property type="term" value="F:oxidoreductase activity"/>
    <property type="evidence" value="ECO:0007669"/>
    <property type="project" value="InterPro"/>
</dbReference>
<evidence type="ECO:0000256" key="1">
    <source>
        <dbReference type="SAM" id="SignalP"/>
    </source>
</evidence>
<dbReference type="AlphaFoldDB" id="A0A426QH95"/>
<dbReference type="InterPro" id="IPR008972">
    <property type="entry name" value="Cupredoxin"/>
</dbReference>
<protein>
    <submittedName>
        <fullName evidence="3">Copper oxidase</fullName>
    </submittedName>
</protein>